<protein>
    <recommendedName>
        <fullName evidence="3">ELYS-like domain-containing protein</fullName>
    </recommendedName>
</protein>
<organism evidence="4 5">
    <name type="scientific">Lasallia pustulata</name>
    <dbReference type="NCBI Taxonomy" id="136370"/>
    <lineage>
        <taxon>Eukaryota</taxon>
        <taxon>Fungi</taxon>
        <taxon>Dikarya</taxon>
        <taxon>Ascomycota</taxon>
        <taxon>Pezizomycotina</taxon>
        <taxon>Lecanoromycetes</taxon>
        <taxon>OSLEUM clade</taxon>
        <taxon>Umbilicariomycetidae</taxon>
        <taxon>Umbilicariales</taxon>
        <taxon>Umbilicariaceae</taxon>
        <taxon>Lasallia</taxon>
    </lineage>
</organism>
<dbReference type="GO" id="GO:0005634">
    <property type="term" value="C:nucleus"/>
    <property type="evidence" value="ECO:0007669"/>
    <property type="project" value="UniProtKB-SubCell"/>
</dbReference>
<dbReference type="Proteomes" id="UP000324767">
    <property type="component" value="Unassembled WGS sequence"/>
</dbReference>
<evidence type="ECO:0000256" key="1">
    <source>
        <dbReference type="ARBA" id="ARBA00004123"/>
    </source>
</evidence>
<accession>A0A5M8PP05</accession>
<dbReference type="AlphaFoldDB" id="A0A5M8PP05"/>
<comment type="subcellular location">
    <subcellularLocation>
        <location evidence="1">Nucleus</location>
    </subcellularLocation>
</comment>
<evidence type="ECO:0000313" key="4">
    <source>
        <dbReference type="EMBL" id="KAA6411234.1"/>
    </source>
</evidence>
<keyword evidence="2" id="KW-0539">Nucleus</keyword>
<evidence type="ECO:0000313" key="5">
    <source>
        <dbReference type="Proteomes" id="UP000324767"/>
    </source>
</evidence>
<sequence length="319" mass="36308">MEDFEQFEAVFAFNPDIAYDHQTVDHVLRNRRALENELFFDRLLKALGVSQASKLYPPRSNQDLRTLHGRIVSSASPDHHKQSLLYYILKDFPHSSQVAEGFAKDCFLPSKYWFFIDGLWFLDRLRFEKALDHLTEPALVPTFPQEILYTLCRHAPKDNATLPLAYFYTVSPSITSNKALEALFEVMCRASITEAFYFSRAQGDLIHRTLMENLIGFIHSSTAGDIRATRAMELSGLPLTEEEELWLEEYLLEGKGRTLPAAKDTLRARQIVSGKLQDALGNSKEFDGRKQQGTNWMALKGTLKQGSESRFDITAAGFS</sequence>
<dbReference type="Pfam" id="PF13934">
    <property type="entry name" value="ELYS"/>
    <property type="match status" value="1"/>
</dbReference>
<evidence type="ECO:0000256" key="2">
    <source>
        <dbReference type="ARBA" id="ARBA00023242"/>
    </source>
</evidence>
<dbReference type="EMBL" id="VXIT01000007">
    <property type="protein sequence ID" value="KAA6411234.1"/>
    <property type="molecule type" value="Genomic_DNA"/>
</dbReference>
<dbReference type="InterPro" id="IPR025151">
    <property type="entry name" value="ELYS_dom"/>
</dbReference>
<gene>
    <name evidence="4" type="ORF">FRX48_04514</name>
</gene>
<dbReference type="OrthoDB" id="20729at2759"/>
<evidence type="ECO:0000259" key="3">
    <source>
        <dbReference type="Pfam" id="PF13934"/>
    </source>
</evidence>
<reference evidence="4 5" key="1">
    <citation type="submission" date="2019-09" db="EMBL/GenBank/DDBJ databases">
        <title>The hologenome of the rock-dwelling lichen Lasallia pustulata.</title>
        <authorList>
            <person name="Greshake Tzovaras B."/>
            <person name="Segers F."/>
            <person name="Bicker A."/>
            <person name="Dal Grande F."/>
            <person name="Otte J."/>
            <person name="Hankeln T."/>
            <person name="Schmitt I."/>
            <person name="Ebersberger I."/>
        </authorList>
    </citation>
    <scope>NUCLEOTIDE SEQUENCE [LARGE SCALE GENOMIC DNA]</scope>
    <source>
        <strain evidence="4">A1-1</strain>
    </source>
</reference>
<feature type="domain" description="ELYS-like" evidence="3">
    <location>
        <begin position="38"/>
        <end position="254"/>
    </location>
</feature>
<comment type="caution">
    <text evidence="4">The sequence shown here is derived from an EMBL/GenBank/DDBJ whole genome shotgun (WGS) entry which is preliminary data.</text>
</comment>
<name>A0A5M8PP05_9LECA</name>
<proteinExistence type="predicted"/>